<organism evidence="1 2">
    <name type="scientific">Goodea atripinnis</name>
    <dbReference type="NCBI Taxonomy" id="208336"/>
    <lineage>
        <taxon>Eukaryota</taxon>
        <taxon>Metazoa</taxon>
        <taxon>Chordata</taxon>
        <taxon>Craniata</taxon>
        <taxon>Vertebrata</taxon>
        <taxon>Euteleostomi</taxon>
        <taxon>Actinopterygii</taxon>
        <taxon>Neopterygii</taxon>
        <taxon>Teleostei</taxon>
        <taxon>Neoteleostei</taxon>
        <taxon>Acanthomorphata</taxon>
        <taxon>Ovalentaria</taxon>
        <taxon>Atherinomorphae</taxon>
        <taxon>Cyprinodontiformes</taxon>
        <taxon>Goodeidae</taxon>
        <taxon>Goodea</taxon>
    </lineage>
</organism>
<dbReference type="PANTHER" id="PTHR34415:SF1">
    <property type="entry name" value="INTEGRASE CATALYTIC DOMAIN-CONTAINING PROTEIN"/>
    <property type="match status" value="1"/>
</dbReference>
<name>A0ABV0P081_9TELE</name>
<keyword evidence="2" id="KW-1185">Reference proteome</keyword>
<proteinExistence type="predicted"/>
<dbReference type="EMBL" id="JAHRIO010058841">
    <property type="protein sequence ID" value="MEQ2177038.1"/>
    <property type="molecule type" value="Genomic_DNA"/>
</dbReference>
<evidence type="ECO:0000313" key="1">
    <source>
        <dbReference type="EMBL" id="MEQ2177038.1"/>
    </source>
</evidence>
<accession>A0ABV0P081</accession>
<feature type="non-terminal residue" evidence="1">
    <location>
        <position position="1"/>
    </location>
</feature>
<protein>
    <submittedName>
        <fullName evidence="1">Uncharacterized protein</fullName>
    </submittedName>
</protein>
<evidence type="ECO:0000313" key="2">
    <source>
        <dbReference type="Proteomes" id="UP001476798"/>
    </source>
</evidence>
<dbReference type="Proteomes" id="UP001476798">
    <property type="component" value="Unassembled WGS sequence"/>
</dbReference>
<dbReference type="PANTHER" id="PTHR34415">
    <property type="entry name" value="INTEGRASE CATALYTIC DOMAIN-CONTAINING PROTEIN"/>
    <property type="match status" value="1"/>
</dbReference>
<feature type="non-terminal residue" evidence="1">
    <location>
        <position position="92"/>
    </location>
</feature>
<reference evidence="1 2" key="1">
    <citation type="submission" date="2021-06" db="EMBL/GenBank/DDBJ databases">
        <authorList>
            <person name="Palmer J.M."/>
        </authorList>
    </citation>
    <scope>NUCLEOTIDE SEQUENCE [LARGE SCALE GENOMIC DNA]</scope>
    <source>
        <strain evidence="1 2">GA_2019</strain>
        <tissue evidence="1">Muscle</tissue>
    </source>
</reference>
<comment type="caution">
    <text evidence="1">The sequence shown here is derived from an EMBL/GenBank/DDBJ whole genome shotgun (WGS) entry which is preliminary data.</text>
</comment>
<sequence>ERAICKSSFKALWTQLLPHIRSCRPCTDLCWQCQQNNDQLIRSANLPEERKTGAIKKRQDHLQLVQKDRGVYNETKQKQFYVVVWRLAGRTQ</sequence>
<gene>
    <name evidence="1" type="ORF">GOODEAATRI_034437</name>
</gene>